<organism evidence="3 4">
    <name type="scientific">Sordaria brevicollis</name>
    <dbReference type="NCBI Taxonomy" id="83679"/>
    <lineage>
        <taxon>Eukaryota</taxon>
        <taxon>Fungi</taxon>
        <taxon>Dikarya</taxon>
        <taxon>Ascomycota</taxon>
        <taxon>Pezizomycotina</taxon>
        <taxon>Sordariomycetes</taxon>
        <taxon>Sordariomycetidae</taxon>
        <taxon>Sordariales</taxon>
        <taxon>Sordariaceae</taxon>
        <taxon>Sordaria</taxon>
    </lineage>
</organism>
<keyword evidence="3" id="KW-0808">Transferase</keyword>
<dbReference type="GO" id="GO:0016301">
    <property type="term" value="F:kinase activity"/>
    <property type="evidence" value="ECO:0007669"/>
    <property type="project" value="UniProtKB-KW"/>
</dbReference>
<sequence length="384" mass="42805">MSSPSTPRFDTKASHQAAILAKKTNPSTGQPVEVDSAIVAALPSGHRFVRAIALGGSLWCQTAKIETSFSHSATPNNDCSNNENHTEVPVNFFLKTTRGPIAEKMFTGEFAGMTALHEALPEFAPKPIAFGPCSNNDETSHFFFLESYIPMSLSEPLNPRDFCSQLARLHKSTTGTSPTGKFGFGTTTCNGNIAQLVDWEERWDVFFAKGLKWSVDLHSTITGTLNEDLRNGLKRLCKIAIPHLLSPLRLKDSITHQPIKPCLVHGDLWIGNTGTDSASQKPVIYDPAAFYAHNEYELGNWVPERCGFGGLEGEFVREYKAWYPPAEPGGEWEDRVRLYSFRFELQFCCLFPGQEEPKRVMKAMIEDMHKMCDKYGGRMSDQVE</sequence>
<keyword evidence="3" id="KW-0418">Kinase</keyword>
<keyword evidence="4" id="KW-1185">Reference proteome</keyword>
<evidence type="ECO:0000313" key="4">
    <source>
        <dbReference type="Proteomes" id="UP001281003"/>
    </source>
</evidence>
<dbReference type="InterPro" id="IPR011009">
    <property type="entry name" value="Kinase-like_dom_sf"/>
</dbReference>
<reference evidence="3" key="1">
    <citation type="journal article" date="2023" name="Mol. Phylogenet. Evol.">
        <title>Genome-scale phylogeny and comparative genomics of the fungal order Sordariales.</title>
        <authorList>
            <person name="Hensen N."/>
            <person name="Bonometti L."/>
            <person name="Westerberg I."/>
            <person name="Brannstrom I.O."/>
            <person name="Guillou S."/>
            <person name="Cros-Aarteil S."/>
            <person name="Calhoun S."/>
            <person name="Haridas S."/>
            <person name="Kuo A."/>
            <person name="Mondo S."/>
            <person name="Pangilinan J."/>
            <person name="Riley R."/>
            <person name="LaButti K."/>
            <person name="Andreopoulos B."/>
            <person name="Lipzen A."/>
            <person name="Chen C."/>
            <person name="Yan M."/>
            <person name="Daum C."/>
            <person name="Ng V."/>
            <person name="Clum A."/>
            <person name="Steindorff A."/>
            <person name="Ohm R.A."/>
            <person name="Martin F."/>
            <person name="Silar P."/>
            <person name="Natvig D.O."/>
            <person name="Lalanne C."/>
            <person name="Gautier V."/>
            <person name="Ament-Velasquez S.L."/>
            <person name="Kruys A."/>
            <person name="Hutchinson M.I."/>
            <person name="Powell A.J."/>
            <person name="Barry K."/>
            <person name="Miller A.N."/>
            <person name="Grigoriev I.V."/>
            <person name="Debuchy R."/>
            <person name="Gladieux P."/>
            <person name="Hiltunen Thoren M."/>
            <person name="Johannesson H."/>
        </authorList>
    </citation>
    <scope>NUCLEOTIDE SEQUENCE</scope>
    <source>
        <strain evidence="3">FGSC 1904</strain>
    </source>
</reference>
<gene>
    <name evidence="3" type="ORF">B0T20DRAFT_222290</name>
</gene>
<dbReference type="EC" id="2.7.1.172" evidence="1"/>
<proteinExistence type="predicted"/>
<dbReference type="Gene3D" id="3.90.1200.10">
    <property type="match status" value="1"/>
</dbReference>
<comment type="catalytic activity">
    <reaction evidence="2">
        <text>N(6)-D-ribulosyl-L-lysyl-[protein] + ATP = N(6)-(3-O-phospho-D-ribulosyl)-L-lysyl-[protein] + ADP + H(+)</text>
        <dbReference type="Rhea" id="RHEA:48432"/>
        <dbReference type="Rhea" id="RHEA-COMP:12103"/>
        <dbReference type="Rhea" id="RHEA-COMP:12104"/>
        <dbReference type="ChEBI" id="CHEBI:15378"/>
        <dbReference type="ChEBI" id="CHEBI:30616"/>
        <dbReference type="ChEBI" id="CHEBI:90418"/>
        <dbReference type="ChEBI" id="CHEBI:90420"/>
        <dbReference type="ChEBI" id="CHEBI:456216"/>
        <dbReference type="EC" id="2.7.1.172"/>
    </reaction>
    <physiologicalReaction direction="left-to-right" evidence="2">
        <dbReference type="Rhea" id="RHEA:48433"/>
    </physiologicalReaction>
</comment>
<protein>
    <recommendedName>
        <fullName evidence="1">protein-ribulosamine 3-kinase</fullName>
        <ecNumber evidence="1">2.7.1.172</ecNumber>
    </recommendedName>
</protein>
<evidence type="ECO:0000313" key="3">
    <source>
        <dbReference type="EMBL" id="KAK3397516.1"/>
    </source>
</evidence>
<dbReference type="PANTHER" id="PTHR12149:SF8">
    <property type="entry name" value="PROTEIN-RIBULOSAMINE 3-KINASE"/>
    <property type="match status" value="1"/>
</dbReference>
<dbReference type="GO" id="GO:0102193">
    <property type="term" value="F:protein-ribulosamine 3-kinase activity"/>
    <property type="evidence" value="ECO:0007669"/>
    <property type="project" value="UniProtKB-EC"/>
</dbReference>
<dbReference type="SUPFAM" id="SSF56112">
    <property type="entry name" value="Protein kinase-like (PK-like)"/>
    <property type="match status" value="1"/>
</dbReference>
<accession>A0AAE0PCP0</accession>
<comment type="caution">
    <text evidence="3">The sequence shown here is derived from an EMBL/GenBank/DDBJ whole genome shotgun (WGS) entry which is preliminary data.</text>
</comment>
<reference evidence="3" key="2">
    <citation type="submission" date="2023-07" db="EMBL/GenBank/DDBJ databases">
        <authorList>
            <consortium name="Lawrence Berkeley National Laboratory"/>
            <person name="Haridas S."/>
            <person name="Hensen N."/>
            <person name="Bonometti L."/>
            <person name="Westerberg I."/>
            <person name="Brannstrom I.O."/>
            <person name="Guillou S."/>
            <person name="Cros-Aarteil S."/>
            <person name="Calhoun S."/>
            <person name="Kuo A."/>
            <person name="Mondo S."/>
            <person name="Pangilinan J."/>
            <person name="Riley R."/>
            <person name="LaButti K."/>
            <person name="Andreopoulos B."/>
            <person name="Lipzen A."/>
            <person name="Chen C."/>
            <person name="Yanf M."/>
            <person name="Daum C."/>
            <person name="Ng V."/>
            <person name="Clum A."/>
            <person name="Steindorff A."/>
            <person name="Ohm R."/>
            <person name="Martin F."/>
            <person name="Silar P."/>
            <person name="Natvig D."/>
            <person name="Lalanne C."/>
            <person name="Gautier V."/>
            <person name="Ament-velasquez S.L."/>
            <person name="Kruys A."/>
            <person name="Hutchinson M.I."/>
            <person name="Powell A.J."/>
            <person name="Barry K."/>
            <person name="Miller A.N."/>
            <person name="Grigoriev I.V."/>
            <person name="Debuchy R."/>
            <person name="Gladieux P."/>
            <person name="Thoren M.H."/>
            <person name="Johannesson H."/>
        </authorList>
    </citation>
    <scope>NUCLEOTIDE SEQUENCE</scope>
    <source>
        <strain evidence="3">FGSC 1904</strain>
    </source>
</reference>
<dbReference type="EMBL" id="JAUTDP010000007">
    <property type="protein sequence ID" value="KAK3397516.1"/>
    <property type="molecule type" value="Genomic_DNA"/>
</dbReference>
<evidence type="ECO:0000256" key="2">
    <source>
        <dbReference type="ARBA" id="ARBA00048655"/>
    </source>
</evidence>
<dbReference type="Proteomes" id="UP001281003">
    <property type="component" value="Unassembled WGS sequence"/>
</dbReference>
<name>A0AAE0PCP0_SORBR</name>
<evidence type="ECO:0000256" key="1">
    <source>
        <dbReference type="ARBA" id="ARBA00011961"/>
    </source>
</evidence>
<dbReference type="Pfam" id="PF03881">
    <property type="entry name" value="Fructosamin_kin"/>
    <property type="match status" value="1"/>
</dbReference>
<dbReference type="AlphaFoldDB" id="A0AAE0PCP0"/>
<dbReference type="PANTHER" id="PTHR12149">
    <property type="entry name" value="FRUCTOSAMINE 3 KINASE-RELATED PROTEIN"/>
    <property type="match status" value="1"/>
</dbReference>
<dbReference type="InterPro" id="IPR016477">
    <property type="entry name" value="Fructo-/Ketosamine-3-kinase"/>
</dbReference>